<feature type="region of interest" description="Disordered" evidence="1">
    <location>
        <begin position="46"/>
        <end position="124"/>
    </location>
</feature>
<feature type="compositionally biased region" description="Pro residues" evidence="1">
    <location>
        <begin position="72"/>
        <end position="85"/>
    </location>
</feature>
<evidence type="ECO:0000256" key="1">
    <source>
        <dbReference type="SAM" id="MobiDB-lite"/>
    </source>
</evidence>
<organism evidence="2 3">
    <name type="scientific">Trichoderma longibrachiatum ATCC 18648</name>
    <dbReference type="NCBI Taxonomy" id="983965"/>
    <lineage>
        <taxon>Eukaryota</taxon>
        <taxon>Fungi</taxon>
        <taxon>Dikarya</taxon>
        <taxon>Ascomycota</taxon>
        <taxon>Pezizomycotina</taxon>
        <taxon>Sordariomycetes</taxon>
        <taxon>Hypocreomycetidae</taxon>
        <taxon>Hypocreales</taxon>
        <taxon>Hypocreaceae</taxon>
        <taxon>Trichoderma</taxon>
    </lineage>
</organism>
<sequence>MYARLSGPPLTINQSNSPLQHPHSPRLHHASRPLAHVRELTPELVPQLLAPMAPHCGGFSGRDRRTVHPKSPKPPNRSPSRPCNPPVRLGDSPLPPWNPAHDGMDVSGNVRKEKVRRPRDRPRYITSRGDIACDVRISRVHRR</sequence>
<evidence type="ECO:0000313" key="2">
    <source>
        <dbReference type="EMBL" id="PTB78828.1"/>
    </source>
</evidence>
<name>A0A2T4CBD0_TRILO</name>
<keyword evidence="3" id="KW-1185">Reference proteome</keyword>
<dbReference type="Proteomes" id="UP000240760">
    <property type="component" value="Unassembled WGS sequence"/>
</dbReference>
<dbReference type="AlphaFoldDB" id="A0A2T4CBD0"/>
<reference evidence="2 3" key="1">
    <citation type="submission" date="2016-07" db="EMBL/GenBank/DDBJ databases">
        <title>Multiple horizontal gene transfer events from other fungi enriched the ability of initially mycotrophic Trichoderma (Ascomycota) to feed on dead plant biomass.</title>
        <authorList>
            <consortium name="DOE Joint Genome Institute"/>
            <person name="Aerts A."/>
            <person name="Atanasova L."/>
            <person name="Chenthamara K."/>
            <person name="Zhang J."/>
            <person name="Grujic M."/>
            <person name="Henrissat B."/>
            <person name="Kuo A."/>
            <person name="Salamov A."/>
            <person name="Lipzen A."/>
            <person name="Labutti K."/>
            <person name="Barry K."/>
            <person name="Miao Y."/>
            <person name="Rahimi M.J."/>
            <person name="Shen Q."/>
            <person name="Grigoriev I.V."/>
            <person name="Kubicek C.P."/>
            <person name="Druzhinina I.S."/>
        </authorList>
    </citation>
    <scope>NUCLEOTIDE SEQUENCE [LARGE SCALE GENOMIC DNA]</scope>
    <source>
        <strain evidence="2 3">ATCC 18648</strain>
    </source>
</reference>
<accession>A0A2T4CBD0</accession>
<feature type="region of interest" description="Disordered" evidence="1">
    <location>
        <begin position="1"/>
        <end position="27"/>
    </location>
</feature>
<dbReference type="EMBL" id="KZ679129">
    <property type="protein sequence ID" value="PTB78828.1"/>
    <property type="molecule type" value="Genomic_DNA"/>
</dbReference>
<evidence type="ECO:0000313" key="3">
    <source>
        <dbReference type="Proteomes" id="UP000240760"/>
    </source>
</evidence>
<protein>
    <submittedName>
        <fullName evidence="2">Uncharacterized protein</fullName>
    </submittedName>
</protein>
<proteinExistence type="predicted"/>
<gene>
    <name evidence="2" type="ORF">M440DRAFT_270581</name>
</gene>